<dbReference type="OrthoDB" id="7596720at2"/>
<gene>
    <name evidence="1" type="ORF">SAMN06295910_2049</name>
</gene>
<dbReference type="STRING" id="941907.SAMN06295910_2049"/>
<accession>A0A1X7GP71</accession>
<evidence type="ECO:0000313" key="2">
    <source>
        <dbReference type="Proteomes" id="UP000192934"/>
    </source>
</evidence>
<dbReference type="AlphaFoldDB" id="A0A1X7GP71"/>
<name>A0A1X7GP71_9SPHN</name>
<sequence length="142" mass="15334">MTKSAQRARIARVRTLQHGIAATAAAQAAARVRELEDSAERLGLIHSSLRPADGLNPGARIASLGELAMRLDDAREGLKRSIGFARQAADAREGSRLVARRDQEGAERLHGRALAAETRAAERRIAGLPPRRNRFGINGDPM</sequence>
<reference evidence="2" key="1">
    <citation type="submission" date="2017-04" db="EMBL/GenBank/DDBJ databases">
        <authorList>
            <person name="Varghese N."/>
            <person name="Submissions S."/>
        </authorList>
    </citation>
    <scope>NUCLEOTIDE SEQUENCE [LARGE SCALE GENOMIC DNA]</scope>
    <source>
        <strain evidence="2">Dd16</strain>
    </source>
</reference>
<evidence type="ECO:0000313" key="1">
    <source>
        <dbReference type="EMBL" id="SMF72625.1"/>
    </source>
</evidence>
<dbReference type="Proteomes" id="UP000192934">
    <property type="component" value="Chromosome I"/>
</dbReference>
<organism evidence="1 2">
    <name type="scientific">Allosphingosinicella indica</name>
    <dbReference type="NCBI Taxonomy" id="941907"/>
    <lineage>
        <taxon>Bacteria</taxon>
        <taxon>Pseudomonadati</taxon>
        <taxon>Pseudomonadota</taxon>
        <taxon>Alphaproteobacteria</taxon>
        <taxon>Sphingomonadales</taxon>
        <taxon>Sphingomonadaceae</taxon>
        <taxon>Allosphingosinicella</taxon>
    </lineage>
</organism>
<dbReference type="RefSeq" id="WP_085218682.1">
    <property type="nucleotide sequence ID" value="NZ_LT840185.1"/>
</dbReference>
<protein>
    <submittedName>
        <fullName evidence="1">Uncharacterized protein</fullName>
    </submittedName>
</protein>
<dbReference type="EMBL" id="LT840185">
    <property type="protein sequence ID" value="SMF72625.1"/>
    <property type="molecule type" value="Genomic_DNA"/>
</dbReference>
<keyword evidence="2" id="KW-1185">Reference proteome</keyword>
<proteinExistence type="predicted"/>